<feature type="compositionally biased region" description="Basic residues" evidence="12">
    <location>
        <begin position="647"/>
        <end position="664"/>
    </location>
</feature>
<dbReference type="Proteomes" id="UP000215902">
    <property type="component" value="Unassembled WGS sequence"/>
</dbReference>
<evidence type="ECO:0000256" key="7">
    <source>
        <dbReference type="ARBA" id="ARBA00023065"/>
    </source>
</evidence>
<reference evidence="14 15" key="1">
    <citation type="submission" date="2017-06" db="EMBL/GenBank/DDBJ databases">
        <title>A platform for efficient transgenesis in Macrostomum lignano, a flatworm model organism for stem cell research.</title>
        <authorList>
            <person name="Berezikov E."/>
        </authorList>
    </citation>
    <scope>NUCLEOTIDE SEQUENCE [LARGE SCALE GENOMIC DNA]</scope>
    <source>
        <strain evidence="14">DV1</strain>
        <tissue evidence="14">Whole organism</tissue>
    </source>
</reference>
<accession>A0A267GCY4</accession>
<dbReference type="GO" id="GO:0015280">
    <property type="term" value="F:ligand-gated sodium channel activity"/>
    <property type="evidence" value="ECO:0007669"/>
    <property type="project" value="TreeGrafter"/>
</dbReference>
<feature type="compositionally biased region" description="Polar residues" evidence="12">
    <location>
        <begin position="594"/>
        <end position="605"/>
    </location>
</feature>
<comment type="subcellular location">
    <subcellularLocation>
        <location evidence="1">Membrane</location>
        <topology evidence="1">Multi-pass membrane protein</topology>
    </subcellularLocation>
</comment>
<dbReference type="PANTHER" id="PTHR11690:SF300">
    <property type="entry name" value="PICKPOCKET PROTEIN 19"/>
    <property type="match status" value="1"/>
</dbReference>
<evidence type="ECO:0000313" key="14">
    <source>
        <dbReference type="EMBL" id="PAA83169.1"/>
    </source>
</evidence>
<organism evidence="14 15">
    <name type="scientific">Macrostomum lignano</name>
    <dbReference type="NCBI Taxonomy" id="282301"/>
    <lineage>
        <taxon>Eukaryota</taxon>
        <taxon>Metazoa</taxon>
        <taxon>Spiralia</taxon>
        <taxon>Lophotrochozoa</taxon>
        <taxon>Platyhelminthes</taxon>
        <taxon>Rhabditophora</taxon>
        <taxon>Macrostomorpha</taxon>
        <taxon>Macrostomida</taxon>
        <taxon>Macrostomidae</taxon>
        <taxon>Macrostomum</taxon>
    </lineage>
</organism>
<evidence type="ECO:0000256" key="4">
    <source>
        <dbReference type="ARBA" id="ARBA00022692"/>
    </source>
</evidence>
<feature type="region of interest" description="Disordered" evidence="12">
    <location>
        <begin position="594"/>
        <end position="679"/>
    </location>
</feature>
<dbReference type="PANTHER" id="PTHR11690">
    <property type="entry name" value="AMILORIDE-SENSITIVE SODIUM CHANNEL-RELATED"/>
    <property type="match status" value="1"/>
</dbReference>
<keyword evidence="6" id="KW-0915">Sodium</keyword>
<keyword evidence="8 13" id="KW-0472">Membrane</keyword>
<feature type="compositionally biased region" description="Low complexity" evidence="12">
    <location>
        <begin position="606"/>
        <end position="619"/>
    </location>
</feature>
<keyword evidence="4 11" id="KW-0812">Transmembrane</keyword>
<keyword evidence="5 13" id="KW-1133">Transmembrane helix</keyword>
<feature type="transmembrane region" description="Helical" evidence="13">
    <location>
        <begin position="720"/>
        <end position="741"/>
    </location>
</feature>
<evidence type="ECO:0000256" key="13">
    <source>
        <dbReference type="SAM" id="Phobius"/>
    </source>
</evidence>
<keyword evidence="7 11" id="KW-0406">Ion transport</keyword>
<name>A0A267GCY4_9PLAT</name>
<evidence type="ECO:0000256" key="6">
    <source>
        <dbReference type="ARBA" id="ARBA00023053"/>
    </source>
</evidence>
<dbReference type="InterPro" id="IPR001873">
    <property type="entry name" value="ENaC"/>
</dbReference>
<evidence type="ECO:0000256" key="12">
    <source>
        <dbReference type="SAM" id="MobiDB-lite"/>
    </source>
</evidence>
<keyword evidence="9 11" id="KW-0739">Sodium transport</keyword>
<protein>
    <submittedName>
        <fullName evidence="14">Uncharacterized protein</fullName>
    </submittedName>
</protein>
<keyword evidence="3 11" id="KW-0894">Sodium channel</keyword>
<evidence type="ECO:0000256" key="8">
    <source>
        <dbReference type="ARBA" id="ARBA00023136"/>
    </source>
</evidence>
<dbReference type="STRING" id="282301.A0A267GCY4"/>
<dbReference type="AlphaFoldDB" id="A0A267GCY4"/>
<evidence type="ECO:0000256" key="3">
    <source>
        <dbReference type="ARBA" id="ARBA00022461"/>
    </source>
</evidence>
<dbReference type="EMBL" id="NIVC01000431">
    <property type="protein sequence ID" value="PAA83169.1"/>
    <property type="molecule type" value="Genomic_DNA"/>
</dbReference>
<comment type="similarity">
    <text evidence="11">Belongs to the amiloride-sensitive sodium channel (TC 1.A.6) family.</text>
</comment>
<proteinExistence type="inferred from homology"/>
<gene>
    <name evidence="14" type="ORF">BOX15_Mlig002427g1</name>
</gene>
<dbReference type="GO" id="GO:0005886">
    <property type="term" value="C:plasma membrane"/>
    <property type="evidence" value="ECO:0007669"/>
    <property type="project" value="TreeGrafter"/>
</dbReference>
<evidence type="ECO:0000256" key="2">
    <source>
        <dbReference type="ARBA" id="ARBA00022448"/>
    </source>
</evidence>
<feature type="compositionally biased region" description="Basic and acidic residues" evidence="12">
    <location>
        <begin position="665"/>
        <end position="676"/>
    </location>
</feature>
<evidence type="ECO:0000256" key="9">
    <source>
        <dbReference type="ARBA" id="ARBA00023201"/>
    </source>
</evidence>
<sequence>MTCRHQHGSAVRRRRRNSCRLAAVVLVWSAAAAYTVFRLVEMVLTEPSDASTSGSAAASASISAASLLASSARLGTSSASSAAAAASAAVAEASSLEEPEFPAVTLCNINPAKGSELVRLNTAQYNVSNAYESLVDFITHKSSLQSSFIPIKKIFQETGHTIADMLKGCQLSNKRQCNEYNFEHSTTILGQCYTLHPSSLSNLNSIQPHGLRERENSEVTSLKVLLDPQGYDYLLPNEGFVGVTVIIHSPFEPVVVNLDQSLQVGPKFHTTVHVTASSKVNPAPCSNRATWKSCVEKCFASALLSKCKCAIIDLPYCTLNDLARCGIDISENPGINWLSKCSCGKPCVESDYRIQSVVQTPRSSLLSRLQTIKERDALARNTDMVEDANLVQQWAFLRETNRTAFATLSRLSAILSRFSSKFAETVHGLRRMAVTWHVRYVQNQHYGSQCANIVIEISEALSNMRQKAQEVREFSGSLFFETSFNYPNDDFLFRVVNLFFKYSPENIRAEFDLFDLTRFYQDLTAFEISFDKFKVAKCNSLENGGGAAGDQHRSLMQEDSAIKILLSDLQSLSLEFLRIFTDIYSNNEAIRQAYPSSRSKIKQTASPKTQSSGGSQPQSKQKKSGPASRRHGSRRSDRRGGGGGTRRLLKTNRQKQLRQKKRQRKQQEKQQKLQSKEDDEISKNLLKSFVALTVKLQFEQKMRSQPTAVRIVQTQGQDRVLFLITSTLSISLFFTLVVHLLSRLRCRPKSKLQPPKGESSAGTCELHQRSLRGVKAVRPSHSHRTFHYDEEDRLSCSPAGLGEMLPASASASSSAAAAAAACGHGTIERFNKPLGNQGESDCALTNNDYEDGWM</sequence>
<evidence type="ECO:0000313" key="15">
    <source>
        <dbReference type="Proteomes" id="UP000215902"/>
    </source>
</evidence>
<feature type="compositionally biased region" description="Basic residues" evidence="12">
    <location>
        <begin position="620"/>
        <end position="633"/>
    </location>
</feature>
<comment type="caution">
    <text evidence="14">The sequence shown here is derived from an EMBL/GenBank/DDBJ whole genome shotgun (WGS) entry which is preliminary data.</text>
</comment>
<evidence type="ECO:0000256" key="11">
    <source>
        <dbReference type="RuleBase" id="RU000679"/>
    </source>
</evidence>
<feature type="transmembrane region" description="Helical" evidence="13">
    <location>
        <begin position="21"/>
        <end position="40"/>
    </location>
</feature>
<evidence type="ECO:0000256" key="5">
    <source>
        <dbReference type="ARBA" id="ARBA00022989"/>
    </source>
</evidence>
<keyword evidence="10 11" id="KW-0407">Ion channel</keyword>
<evidence type="ECO:0000256" key="10">
    <source>
        <dbReference type="ARBA" id="ARBA00023303"/>
    </source>
</evidence>
<keyword evidence="2 11" id="KW-0813">Transport</keyword>
<dbReference type="Pfam" id="PF00858">
    <property type="entry name" value="ASC"/>
    <property type="match status" value="1"/>
</dbReference>
<evidence type="ECO:0000256" key="1">
    <source>
        <dbReference type="ARBA" id="ARBA00004141"/>
    </source>
</evidence>
<dbReference type="OrthoDB" id="6021021at2759"/>
<keyword evidence="15" id="KW-1185">Reference proteome</keyword>
<dbReference type="Gene3D" id="2.60.470.10">
    <property type="entry name" value="Acid-sensing ion channels like domains"/>
    <property type="match status" value="1"/>
</dbReference>